<dbReference type="InterPro" id="IPR001845">
    <property type="entry name" value="HTH_ArsR_DNA-bd_dom"/>
</dbReference>
<protein>
    <submittedName>
        <fullName evidence="5">Metalloregulator ArsR/SmtB family transcription factor</fullName>
    </submittedName>
</protein>
<organism evidence="5 6">
    <name type="scientific">Ferviditalea candida</name>
    <dbReference type="NCBI Taxonomy" id="3108399"/>
    <lineage>
        <taxon>Bacteria</taxon>
        <taxon>Bacillati</taxon>
        <taxon>Bacillota</taxon>
        <taxon>Bacilli</taxon>
        <taxon>Bacillales</taxon>
        <taxon>Paenibacillaceae</taxon>
        <taxon>Ferviditalea</taxon>
    </lineage>
</organism>
<gene>
    <name evidence="5" type="ORF">VF724_06955</name>
</gene>
<dbReference type="InterPro" id="IPR036388">
    <property type="entry name" value="WH-like_DNA-bd_sf"/>
</dbReference>
<dbReference type="EMBL" id="JAYJLD010000007">
    <property type="protein sequence ID" value="MEB3101402.1"/>
    <property type="molecule type" value="Genomic_DNA"/>
</dbReference>
<evidence type="ECO:0000313" key="5">
    <source>
        <dbReference type="EMBL" id="MEB3101402.1"/>
    </source>
</evidence>
<dbReference type="Pfam" id="PF01022">
    <property type="entry name" value="HTH_5"/>
    <property type="match status" value="1"/>
</dbReference>
<dbReference type="InterPro" id="IPR011991">
    <property type="entry name" value="ArsR-like_HTH"/>
</dbReference>
<dbReference type="InterPro" id="IPR036390">
    <property type="entry name" value="WH_DNA-bd_sf"/>
</dbReference>
<dbReference type="PROSITE" id="PS50987">
    <property type="entry name" value="HTH_ARSR_2"/>
    <property type="match status" value="1"/>
</dbReference>
<keyword evidence="6" id="KW-1185">Reference proteome</keyword>
<evidence type="ECO:0000259" key="4">
    <source>
        <dbReference type="PROSITE" id="PS50987"/>
    </source>
</evidence>
<dbReference type="NCBIfam" id="NF033788">
    <property type="entry name" value="HTH_metalloreg"/>
    <property type="match status" value="1"/>
</dbReference>
<accession>A0ABU5ZHR3</accession>
<dbReference type="RefSeq" id="WP_371753516.1">
    <property type="nucleotide sequence ID" value="NZ_JAYJLD010000007.1"/>
</dbReference>
<dbReference type="SUPFAM" id="SSF46785">
    <property type="entry name" value="Winged helix' DNA-binding domain"/>
    <property type="match status" value="1"/>
</dbReference>
<evidence type="ECO:0000256" key="3">
    <source>
        <dbReference type="ARBA" id="ARBA00023163"/>
    </source>
</evidence>
<evidence type="ECO:0000256" key="2">
    <source>
        <dbReference type="ARBA" id="ARBA00023125"/>
    </source>
</evidence>
<feature type="domain" description="HTH arsR-type" evidence="4">
    <location>
        <begin position="19"/>
        <end position="110"/>
    </location>
</feature>
<proteinExistence type="predicted"/>
<reference evidence="5" key="1">
    <citation type="submission" date="2023-12" db="EMBL/GenBank/DDBJ databases">
        <title>Fervidustalea candida gen. nov., sp. nov., a novel member of the family Paenibacillaceae isolated from a geothermal area.</title>
        <authorList>
            <person name="Li W.-J."/>
            <person name="Jiao J.-Y."/>
            <person name="Chen Y."/>
        </authorList>
    </citation>
    <scope>NUCLEOTIDE SEQUENCE</scope>
    <source>
        <strain evidence="5">SYSU GA230002</strain>
    </source>
</reference>
<dbReference type="CDD" id="cd00090">
    <property type="entry name" value="HTH_ARSR"/>
    <property type="match status" value="1"/>
</dbReference>
<comment type="caution">
    <text evidence="5">The sequence shown here is derived from an EMBL/GenBank/DDBJ whole genome shotgun (WGS) entry which is preliminary data.</text>
</comment>
<dbReference type="Gene3D" id="1.10.10.10">
    <property type="entry name" value="Winged helix-like DNA-binding domain superfamily/Winged helix DNA-binding domain"/>
    <property type="match status" value="1"/>
</dbReference>
<keyword evidence="3" id="KW-0804">Transcription</keyword>
<dbReference type="SMART" id="SM00418">
    <property type="entry name" value="HTH_ARSR"/>
    <property type="match status" value="1"/>
</dbReference>
<dbReference type="InterPro" id="IPR051081">
    <property type="entry name" value="HTH_MetalResp_TranReg"/>
</dbReference>
<dbReference type="Proteomes" id="UP001310386">
    <property type="component" value="Unassembled WGS sequence"/>
</dbReference>
<keyword evidence="2" id="KW-0238">DNA-binding</keyword>
<evidence type="ECO:0000313" key="6">
    <source>
        <dbReference type="Proteomes" id="UP001310386"/>
    </source>
</evidence>
<evidence type="ECO:0000256" key="1">
    <source>
        <dbReference type="ARBA" id="ARBA00023015"/>
    </source>
</evidence>
<sequence length="110" mass="12534">MKQCMTVMPRVCCGDIPLLEASEAERLAMTAKALSDPIRVQIIHFLQGRSDLCTCEFEELLGLAQSKVSYHLKILLQAGLIEREIYGSWSHYKLRDQDLLNKLEALIKKN</sequence>
<dbReference type="PANTHER" id="PTHR33154">
    <property type="entry name" value="TRANSCRIPTIONAL REGULATOR, ARSR FAMILY"/>
    <property type="match status" value="1"/>
</dbReference>
<name>A0ABU5ZHR3_9BACL</name>
<dbReference type="PANTHER" id="PTHR33154:SF18">
    <property type="entry name" value="ARSENICAL RESISTANCE OPERON REPRESSOR"/>
    <property type="match status" value="1"/>
</dbReference>
<dbReference type="PRINTS" id="PR00778">
    <property type="entry name" value="HTHARSR"/>
</dbReference>
<keyword evidence="1" id="KW-0805">Transcription regulation</keyword>